<name>A0A939K228_9BACT</name>
<dbReference type="AlphaFoldDB" id="A0A939K228"/>
<accession>A0A939K228</accession>
<protein>
    <submittedName>
        <fullName evidence="2">Uncharacterized protein</fullName>
    </submittedName>
</protein>
<evidence type="ECO:0000313" key="3">
    <source>
        <dbReference type="Proteomes" id="UP000664034"/>
    </source>
</evidence>
<dbReference type="EMBL" id="JAFMYV010000007">
    <property type="protein sequence ID" value="MBO0937777.1"/>
    <property type="molecule type" value="Genomic_DNA"/>
</dbReference>
<feature type="signal peptide" evidence="1">
    <location>
        <begin position="1"/>
        <end position="19"/>
    </location>
</feature>
<reference evidence="2" key="1">
    <citation type="submission" date="2021-03" db="EMBL/GenBank/DDBJ databases">
        <title>Fibrella sp. HMF5335 genome sequencing and assembly.</title>
        <authorList>
            <person name="Kang H."/>
            <person name="Kim H."/>
            <person name="Bae S."/>
            <person name="Joh K."/>
        </authorList>
    </citation>
    <scope>NUCLEOTIDE SEQUENCE</scope>
    <source>
        <strain evidence="2">HMF5335</strain>
    </source>
</reference>
<dbReference type="Proteomes" id="UP000664034">
    <property type="component" value="Unassembled WGS sequence"/>
</dbReference>
<evidence type="ECO:0000313" key="2">
    <source>
        <dbReference type="EMBL" id="MBO0937777.1"/>
    </source>
</evidence>
<organism evidence="2 3">
    <name type="scientific">Fibrella rubiginis</name>
    <dbReference type="NCBI Taxonomy" id="2817060"/>
    <lineage>
        <taxon>Bacteria</taxon>
        <taxon>Pseudomonadati</taxon>
        <taxon>Bacteroidota</taxon>
        <taxon>Cytophagia</taxon>
        <taxon>Cytophagales</taxon>
        <taxon>Spirosomataceae</taxon>
        <taxon>Fibrella</taxon>
    </lineage>
</organism>
<keyword evidence="1" id="KW-0732">Signal</keyword>
<feature type="chain" id="PRO_5038041649" evidence="1">
    <location>
        <begin position="20"/>
        <end position="279"/>
    </location>
</feature>
<evidence type="ECO:0000256" key="1">
    <source>
        <dbReference type="SAM" id="SignalP"/>
    </source>
</evidence>
<keyword evidence="3" id="KW-1185">Reference proteome</keyword>
<comment type="caution">
    <text evidence="2">The sequence shown here is derived from an EMBL/GenBank/DDBJ whole genome shotgun (WGS) entry which is preliminary data.</text>
</comment>
<gene>
    <name evidence="2" type="ORF">J2I47_14555</name>
</gene>
<sequence>MRPLYCLLLVLLGSPAVFATHIMGGYIRATPVAGNKNTCLITVIMYYNGRSGGSAGDEASSVAICIGGGTGMVTVNRGSITQTDDKAVTINQYTTTFTFSGPGVYTIRATAISRSDFMLNIGYGAVGENFSLQTTVQIGISNQTPTLFTPTENLLIARNQRLSLPLNASDAEGDSLTYSLALPMTSSDPNVTLNTFCTSFSALSNYQFPNDVLHTGIFRLNAKTGLLTWDVPGALGRYSVALVVSEWRNGQLISETLQELTLTVVDKPGAICNYNPTSL</sequence>
<dbReference type="RefSeq" id="WP_207365324.1">
    <property type="nucleotide sequence ID" value="NZ_JAFMYV010000007.1"/>
</dbReference>
<proteinExistence type="predicted"/>